<accession>A0A0D1VZ23</accession>
<evidence type="ECO:0000256" key="1">
    <source>
        <dbReference type="SAM" id="MobiDB-lite"/>
    </source>
</evidence>
<dbReference type="Proteomes" id="UP000053599">
    <property type="component" value="Unassembled WGS sequence"/>
</dbReference>
<evidence type="ECO:0000313" key="2">
    <source>
        <dbReference type="EMBL" id="KIV81680.1"/>
    </source>
</evidence>
<name>A0A0D1VZ23_9EURO</name>
<reference evidence="2 3" key="1">
    <citation type="submission" date="2015-01" db="EMBL/GenBank/DDBJ databases">
        <title>The Genome Sequence of Exophiala sideris CBS121828.</title>
        <authorList>
            <consortium name="The Broad Institute Genomics Platform"/>
            <person name="Cuomo C."/>
            <person name="de Hoog S."/>
            <person name="Gorbushina A."/>
            <person name="Stielow B."/>
            <person name="Teixiera M."/>
            <person name="Abouelleil A."/>
            <person name="Chapman S.B."/>
            <person name="Priest M."/>
            <person name="Young S.K."/>
            <person name="Wortman J."/>
            <person name="Nusbaum C."/>
            <person name="Birren B."/>
        </authorList>
    </citation>
    <scope>NUCLEOTIDE SEQUENCE [LARGE SCALE GENOMIC DNA]</scope>
    <source>
        <strain evidence="2 3">CBS 121828</strain>
    </source>
</reference>
<dbReference type="EMBL" id="KN846952">
    <property type="protein sequence ID" value="KIV81680.1"/>
    <property type="molecule type" value="Genomic_DNA"/>
</dbReference>
<gene>
    <name evidence="2" type="ORF">PV11_03850</name>
</gene>
<organism evidence="2 3">
    <name type="scientific">Exophiala sideris</name>
    <dbReference type="NCBI Taxonomy" id="1016849"/>
    <lineage>
        <taxon>Eukaryota</taxon>
        <taxon>Fungi</taxon>
        <taxon>Dikarya</taxon>
        <taxon>Ascomycota</taxon>
        <taxon>Pezizomycotina</taxon>
        <taxon>Eurotiomycetes</taxon>
        <taxon>Chaetothyriomycetidae</taxon>
        <taxon>Chaetothyriales</taxon>
        <taxon>Herpotrichiellaceae</taxon>
        <taxon>Exophiala</taxon>
    </lineage>
</organism>
<feature type="compositionally biased region" description="Basic and acidic residues" evidence="1">
    <location>
        <begin position="87"/>
        <end position="102"/>
    </location>
</feature>
<dbReference type="AlphaFoldDB" id="A0A0D1VZ23"/>
<protein>
    <submittedName>
        <fullName evidence="2">Uncharacterized protein</fullName>
    </submittedName>
</protein>
<evidence type="ECO:0000313" key="3">
    <source>
        <dbReference type="Proteomes" id="UP000053599"/>
    </source>
</evidence>
<sequence>MSNYMPGINVIGDLTGISRNAQTLAGYLGLAGIQELADCVLSIQDTADNFHELRTRKDAFDVTRIHPSGAPPTAKLFAPYSTTSDAEPNRPRGGREEDLCEEHDAQTSYLMDAAYTIGPGAKSSDTRYQFVNFRD</sequence>
<proteinExistence type="predicted"/>
<feature type="region of interest" description="Disordered" evidence="1">
    <location>
        <begin position="64"/>
        <end position="102"/>
    </location>
</feature>
<dbReference type="HOGENOM" id="CLU_1885786_0_0_1"/>